<accession>T1APQ5</accession>
<proteinExistence type="predicted"/>
<dbReference type="GO" id="GO:0016787">
    <property type="term" value="F:hydrolase activity"/>
    <property type="evidence" value="ECO:0007669"/>
    <property type="project" value="UniProtKB-KW"/>
</dbReference>
<keyword evidence="2" id="KW-0378">Hydrolase</keyword>
<feature type="domain" description="AB hydrolase-1" evidence="1">
    <location>
        <begin position="10"/>
        <end position="123"/>
    </location>
</feature>
<evidence type="ECO:0000313" key="2">
    <source>
        <dbReference type="EMBL" id="EQD62556.1"/>
    </source>
</evidence>
<feature type="non-terminal residue" evidence="2">
    <location>
        <position position="152"/>
    </location>
</feature>
<organism evidence="2">
    <name type="scientific">mine drainage metagenome</name>
    <dbReference type="NCBI Taxonomy" id="410659"/>
    <lineage>
        <taxon>unclassified sequences</taxon>
        <taxon>metagenomes</taxon>
        <taxon>ecological metagenomes</taxon>
    </lineage>
</organism>
<dbReference type="SUPFAM" id="SSF53474">
    <property type="entry name" value="alpha/beta-Hydrolases"/>
    <property type="match status" value="1"/>
</dbReference>
<feature type="non-terminal residue" evidence="2">
    <location>
        <position position="1"/>
    </location>
</feature>
<dbReference type="Pfam" id="PF00561">
    <property type="entry name" value="Abhydrolase_1"/>
    <property type="match status" value="1"/>
</dbReference>
<evidence type="ECO:0000259" key="1">
    <source>
        <dbReference type="Pfam" id="PF00561"/>
    </source>
</evidence>
<reference evidence="2" key="2">
    <citation type="journal article" date="2014" name="ISME J.">
        <title>Microbial stratification in low pH oxic and suboxic macroscopic growths along an acid mine drainage.</title>
        <authorList>
            <person name="Mendez-Garcia C."/>
            <person name="Mesa V."/>
            <person name="Sprenger R.R."/>
            <person name="Richter M."/>
            <person name="Diez M.S."/>
            <person name="Solano J."/>
            <person name="Bargiela R."/>
            <person name="Golyshina O.V."/>
            <person name="Manteca A."/>
            <person name="Ramos J.L."/>
            <person name="Gallego J.R."/>
            <person name="Llorente I."/>
            <person name="Martins Dos Santos V.A."/>
            <person name="Jensen O.N."/>
            <person name="Pelaez A.I."/>
            <person name="Sanchez J."/>
            <person name="Ferrer M."/>
        </authorList>
    </citation>
    <scope>NUCLEOTIDE SEQUENCE</scope>
</reference>
<comment type="caution">
    <text evidence="2">The sequence shown here is derived from an EMBL/GenBank/DDBJ whole genome shotgun (WGS) entry which is preliminary data.</text>
</comment>
<protein>
    <submittedName>
        <fullName evidence="2">Alpha/beta hydrolase fold protein</fullName>
    </submittedName>
</protein>
<dbReference type="InterPro" id="IPR029058">
    <property type="entry name" value="AB_hydrolase_fold"/>
</dbReference>
<dbReference type="Gene3D" id="3.40.50.1820">
    <property type="entry name" value="alpha/beta hydrolase"/>
    <property type="match status" value="1"/>
</dbReference>
<gene>
    <name evidence="2" type="ORF">B2A_02755</name>
</gene>
<reference evidence="2" key="1">
    <citation type="submission" date="2013-08" db="EMBL/GenBank/DDBJ databases">
        <authorList>
            <person name="Mendez C."/>
            <person name="Richter M."/>
            <person name="Ferrer M."/>
            <person name="Sanchez J."/>
        </authorList>
    </citation>
    <scope>NUCLEOTIDE SEQUENCE</scope>
</reference>
<name>T1APQ5_9ZZZZ</name>
<dbReference type="InterPro" id="IPR000073">
    <property type="entry name" value="AB_hydrolase_1"/>
</dbReference>
<sequence>AQSNYVVDTAAALLGAGYDVYRLNFRDHGDSHVLNREPFHSCRLDEVVAAVAQVCARPGAGLRAIAGFSLGGNFALRVARAAPARGIALDYALAVCPVIDPAHGLRQLERGWLYHAYFMRKWRGSLRRKQTLFPELPVLRRGDRRLNMRELT</sequence>
<dbReference type="AlphaFoldDB" id="T1APQ5"/>
<dbReference type="EMBL" id="AUZZ01001876">
    <property type="protein sequence ID" value="EQD62556.1"/>
    <property type="molecule type" value="Genomic_DNA"/>
</dbReference>